<dbReference type="AlphaFoldDB" id="A0AA38NX02"/>
<evidence type="ECO:0000313" key="2">
    <source>
        <dbReference type="EMBL" id="KAJ3832189.1"/>
    </source>
</evidence>
<organism evidence="2 3">
    <name type="scientific">Lentinula raphanica</name>
    <dbReference type="NCBI Taxonomy" id="153919"/>
    <lineage>
        <taxon>Eukaryota</taxon>
        <taxon>Fungi</taxon>
        <taxon>Dikarya</taxon>
        <taxon>Basidiomycota</taxon>
        <taxon>Agaricomycotina</taxon>
        <taxon>Agaricomycetes</taxon>
        <taxon>Agaricomycetidae</taxon>
        <taxon>Agaricales</taxon>
        <taxon>Marasmiineae</taxon>
        <taxon>Omphalotaceae</taxon>
        <taxon>Lentinula</taxon>
    </lineage>
</organism>
<sequence length="60" mass="6563">MASLMLPTFDGTLGCLFIGSSLAAILYGVTCVQTFIYVTSDRTKHDSLHLWLVVLINLCV</sequence>
<proteinExistence type="predicted"/>
<dbReference type="Proteomes" id="UP001163846">
    <property type="component" value="Unassembled WGS sequence"/>
</dbReference>
<feature type="transmembrane region" description="Helical" evidence="1">
    <location>
        <begin position="16"/>
        <end position="38"/>
    </location>
</feature>
<dbReference type="EMBL" id="MU807047">
    <property type="protein sequence ID" value="KAJ3832189.1"/>
    <property type="molecule type" value="Genomic_DNA"/>
</dbReference>
<keyword evidence="3" id="KW-1185">Reference proteome</keyword>
<reference evidence="2" key="1">
    <citation type="submission" date="2022-08" db="EMBL/GenBank/DDBJ databases">
        <authorList>
            <consortium name="DOE Joint Genome Institute"/>
            <person name="Min B."/>
            <person name="Riley R."/>
            <person name="Sierra-Patev S."/>
            <person name="Naranjo-Ortiz M."/>
            <person name="Looney B."/>
            <person name="Konkel Z."/>
            <person name="Slot J.C."/>
            <person name="Sakamoto Y."/>
            <person name="Steenwyk J.L."/>
            <person name="Rokas A."/>
            <person name="Carro J."/>
            <person name="Camarero S."/>
            <person name="Ferreira P."/>
            <person name="Molpeceres G."/>
            <person name="Ruiz-Duenas F.J."/>
            <person name="Serrano A."/>
            <person name="Henrissat B."/>
            <person name="Drula E."/>
            <person name="Hughes K.W."/>
            <person name="Mata J.L."/>
            <person name="Ishikawa N.K."/>
            <person name="Vargas-Isla R."/>
            <person name="Ushijima S."/>
            <person name="Smith C.A."/>
            <person name="Ahrendt S."/>
            <person name="Andreopoulos W."/>
            <person name="He G."/>
            <person name="Labutti K."/>
            <person name="Lipzen A."/>
            <person name="Ng V."/>
            <person name="Sandor L."/>
            <person name="Barry K."/>
            <person name="Martinez A.T."/>
            <person name="Xiao Y."/>
            <person name="Gibbons J.G."/>
            <person name="Terashima K."/>
            <person name="Hibbett D.S."/>
            <person name="Grigoriev I.V."/>
        </authorList>
    </citation>
    <scope>NUCLEOTIDE SEQUENCE</scope>
    <source>
        <strain evidence="2">TFB9207</strain>
    </source>
</reference>
<evidence type="ECO:0000313" key="3">
    <source>
        <dbReference type="Proteomes" id="UP001163846"/>
    </source>
</evidence>
<comment type="caution">
    <text evidence="2">The sequence shown here is derived from an EMBL/GenBank/DDBJ whole genome shotgun (WGS) entry which is preliminary data.</text>
</comment>
<keyword evidence="1" id="KW-0472">Membrane</keyword>
<keyword evidence="1" id="KW-1133">Transmembrane helix</keyword>
<name>A0AA38NX02_9AGAR</name>
<accession>A0AA38NX02</accession>
<evidence type="ECO:0000256" key="1">
    <source>
        <dbReference type="SAM" id="Phobius"/>
    </source>
</evidence>
<gene>
    <name evidence="2" type="ORF">F5878DRAFT_635458</name>
</gene>
<protein>
    <submittedName>
        <fullName evidence="2">Uncharacterized protein</fullName>
    </submittedName>
</protein>
<keyword evidence="1" id="KW-0812">Transmembrane</keyword>